<proteinExistence type="predicted"/>
<keyword evidence="5" id="KW-1185">Reference proteome</keyword>
<evidence type="ECO:0000313" key="4">
    <source>
        <dbReference type="EMBL" id="KAF0926344.1"/>
    </source>
</evidence>
<dbReference type="EMBL" id="SPHZ02000003">
    <property type="protein sequence ID" value="KAF0926344.1"/>
    <property type="molecule type" value="Genomic_DNA"/>
</dbReference>
<dbReference type="Pfam" id="PF03492">
    <property type="entry name" value="Methyltransf_7"/>
    <property type="match status" value="1"/>
</dbReference>
<reference evidence="4 5" key="1">
    <citation type="submission" date="2019-11" db="EMBL/GenBank/DDBJ databases">
        <title>Whole genome sequence of Oryza granulata.</title>
        <authorList>
            <person name="Li W."/>
        </authorList>
    </citation>
    <scope>NUCLEOTIDE SEQUENCE [LARGE SCALE GENOMIC DNA]</scope>
    <source>
        <strain evidence="5">cv. Menghai</strain>
        <tissue evidence="4">Leaf</tissue>
    </source>
</reference>
<protein>
    <submittedName>
        <fullName evidence="4">Uncharacterized protein</fullName>
    </submittedName>
</protein>
<evidence type="ECO:0000256" key="2">
    <source>
        <dbReference type="ARBA" id="ARBA00022842"/>
    </source>
</evidence>
<sequence>MLARYRGRCSPAAVAAALLPPPPLARCQGRRGCYSPATRQRPPHQQLQQRVPPAAPSAATVVGRLPLPHVSGTGRCGERGKDVRVSGRAGEGAYRVQFQGDFHLFLACRAEEVRRGDLLLLTFVARREAVPLAHDCHLWDLLAAAVEGMAAEGLVDTHRLDSFDTPYYRPCLEEFTEAIREEGFFELRRMELFEIVLEAKKLGKTIWMGKPQDPAPTFDENN</sequence>
<gene>
    <name evidence="4" type="ORF">E2562_023067</name>
</gene>
<evidence type="ECO:0000256" key="3">
    <source>
        <dbReference type="SAM" id="MobiDB-lite"/>
    </source>
</evidence>
<dbReference type="Proteomes" id="UP000479710">
    <property type="component" value="Unassembled WGS sequence"/>
</dbReference>
<dbReference type="InterPro" id="IPR042086">
    <property type="entry name" value="MeTrfase_capping"/>
</dbReference>
<keyword evidence="2" id="KW-0460">Magnesium</keyword>
<dbReference type="SUPFAM" id="SSF53335">
    <property type="entry name" value="S-adenosyl-L-methionine-dependent methyltransferases"/>
    <property type="match status" value="1"/>
</dbReference>
<dbReference type="InterPro" id="IPR005299">
    <property type="entry name" value="MeTrfase_7"/>
</dbReference>
<feature type="compositionally biased region" description="Low complexity" evidence="3">
    <location>
        <begin position="39"/>
        <end position="55"/>
    </location>
</feature>
<dbReference type="GO" id="GO:0046872">
    <property type="term" value="F:metal ion binding"/>
    <property type="evidence" value="ECO:0007669"/>
    <property type="project" value="UniProtKB-KW"/>
</dbReference>
<dbReference type="Gene3D" id="3.40.50.150">
    <property type="entry name" value="Vaccinia Virus protein VP39"/>
    <property type="match status" value="1"/>
</dbReference>
<dbReference type="InterPro" id="IPR029063">
    <property type="entry name" value="SAM-dependent_MTases_sf"/>
</dbReference>
<evidence type="ECO:0000256" key="1">
    <source>
        <dbReference type="ARBA" id="ARBA00022723"/>
    </source>
</evidence>
<dbReference type="OrthoDB" id="1523883at2759"/>
<accession>A0A6G1ENZ8</accession>
<dbReference type="AlphaFoldDB" id="A0A6G1ENZ8"/>
<evidence type="ECO:0000313" key="5">
    <source>
        <dbReference type="Proteomes" id="UP000479710"/>
    </source>
</evidence>
<dbReference type="GO" id="GO:0008168">
    <property type="term" value="F:methyltransferase activity"/>
    <property type="evidence" value="ECO:0007669"/>
    <property type="project" value="InterPro"/>
</dbReference>
<organism evidence="4 5">
    <name type="scientific">Oryza meyeriana var. granulata</name>
    <dbReference type="NCBI Taxonomy" id="110450"/>
    <lineage>
        <taxon>Eukaryota</taxon>
        <taxon>Viridiplantae</taxon>
        <taxon>Streptophyta</taxon>
        <taxon>Embryophyta</taxon>
        <taxon>Tracheophyta</taxon>
        <taxon>Spermatophyta</taxon>
        <taxon>Magnoliopsida</taxon>
        <taxon>Liliopsida</taxon>
        <taxon>Poales</taxon>
        <taxon>Poaceae</taxon>
        <taxon>BOP clade</taxon>
        <taxon>Oryzoideae</taxon>
        <taxon>Oryzeae</taxon>
        <taxon>Oryzinae</taxon>
        <taxon>Oryza</taxon>
        <taxon>Oryza meyeriana</taxon>
    </lineage>
</organism>
<name>A0A6G1ENZ8_9ORYZ</name>
<dbReference type="PANTHER" id="PTHR31009">
    <property type="entry name" value="S-ADENOSYL-L-METHIONINE:CARBOXYL METHYLTRANSFERASE FAMILY PROTEIN"/>
    <property type="match status" value="1"/>
</dbReference>
<dbReference type="Gene3D" id="1.10.1200.270">
    <property type="entry name" value="Methyltransferase, alpha-helical capping domain"/>
    <property type="match status" value="1"/>
</dbReference>
<comment type="caution">
    <text evidence="4">The sequence shown here is derived from an EMBL/GenBank/DDBJ whole genome shotgun (WGS) entry which is preliminary data.</text>
</comment>
<feature type="region of interest" description="Disordered" evidence="3">
    <location>
        <begin position="35"/>
        <end position="55"/>
    </location>
</feature>
<keyword evidence="1" id="KW-0479">Metal-binding</keyword>